<feature type="region of interest" description="Disordered" evidence="1">
    <location>
        <begin position="411"/>
        <end position="430"/>
    </location>
</feature>
<feature type="compositionally biased region" description="Polar residues" evidence="1">
    <location>
        <begin position="572"/>
        <end position="590"/>
    </location>
</feature>
<keyword evidence="3" id="KW-1185">Reference proteome</keyword>
<feature type="compositionally biased region" description="Low complexity" evidence="1">
    <location>
        <begin position="218"/>
        <end position="227"/>
    </location>
</feature>
<dbReference type="AlphaFoldDB" id="A0AAN6WDE7"/>
<feature type="compositionally biased region" description="Basic residues" evidence="1">
    <location>
        <begin position="348"/>
        <end position="362"/>
    </location>
</feature>
<name>A0AAN6WDE7_9PEZI</name>
<sequence>MATSPQSPPKRPRLSLQITAIANGPSVRTSRRVAAAVDMKSPTAFNTLSNVYATAVDRSTPIQENPPTALLSGRPILRLQTQTQDAAPATAATAKARHTPYLGPYLDTPLTAQPPSPAMAMNREVQFPSAMTATPPLSAQAQDANARVFTFDNTSKPGLPSQHNLSQQRETTTLAPSLPSQSHKRRTNTLPANMTPKPPYTHPRSLRSILRNSPLPPLTTTNLSPSSGQTISPRRTSLRLQEKAARRVAYNSPLEQTITTHKYTRSHIDLLVADDDITPVSPSVTSDEGDIDYSTVLDQTMAYSNLTRDGGQTPGPFEEMRRRMADMRTSTPTTSSSSALSPTSTGGIRKKGGKRREKKRRWVWTIGQDEEGEESLPSSTATPATLVPTLTAAPTKKHPLAASTTVPVIAVPAPRSRSKQQTKLSTAATITNSKGLSVAVSIPSQPTPQQDEQEKREEREPTPIPSSLLPIPQSSPGSWSSASSSGYSGYSSDADIVPPQNHHYHHQQPFLSIQTTHMGSGIVIEPPTPSVESIASSTQDSVFEHTIGYSSSIRGSFSSSVGGGNGQDVEMSDTSSFTSVDEQEEGNYTYQGKGGVTRMADEDTEMDDGTPTMTARPVGAPWRVEQGGMIA</sequence>
<gene>
    <name evidence="2" type="ORF">QBC36DRAFT_321374</name>
</gene>
<comment type="caution">
    <text evidence="2">The sequence shown here is derived from an EMBL/GenBank/DDBJ whole genome shotgun (WGS) entry which is preliminary data.</text>
</comment>
<feature type="compositionally biased region" description="Low complexity" evidence="1">
    <location>
        <begin position="329"/>
        <end position="347"/>
    </location>
</feature>
<feature type="region of interest" description="Disordered" evidence="1">
    <location>
        <begin position="553"/>
        <end position="631"/>
    </location>
</feature>
<feature type="compositionally biased region" description="Basic and acidic residues" evidence="1">
    <location>
        <begin position="452"/>
        <end position="461"/>
    </location>
</feature>
<proteinExistence type="predicted"/>
<feature type="region of interest" description="Disordered" evidence="1">
    <location>
        <begin position="326"/>
        <end position="383"/>
    </location>
</feature>
<organism evidence="2 3">
    <name type="scientific">Triangularia setosa</name>
    <dbReference type="NCBI Taxonomy" id="2587417"/>
    <lineage>
        <taxon>Eukaryota</taxon>
        <taxon>Fungi</taxon>
        <taxon>Dikarya</taxon>
        <taxon>Ascomycota</taxon>
        <taxon>Pezizomycotina</taxon>
        <taxon>Sordariomycetes</taxon>
        <taxon>Sordariomycetidae</taxon>
        <taxon>Sordariales</taxon>
        <taxon>Podosporaceae</taxon>
        <taxon>Triangularia</taxon>
    </lineage>
</organism>
<protein>
    <submittedName>
        <fullName evidence="2">Glucan 1, 4-alpha-glucosidase</fullName>
    </submittedName>
</protein>
<evidence type="ECO:0000313" key="2">
    <source>
        <dbReference type="EMBL" id="KAK4179959.1"/>
    </source>
</evidence>
<feature type="compositionally biased region" description="Low complexity" evidence="1">
    <location>
        <begin position="465"/>
        <end position="492"/>
    </location>
</feature>
<accession>A0AAN6WDE7</accession>
<dbReference type="Proteomes" id="UP001302321">
    <property type="component" value="Unassembled WGS sequence"/>
</dbReference>
<feature type="region of interest" description="Disordered" evidence="1">
    <location>
        <begin position="435"/>
        <end position="503"/>
    </location>
</feature>
<feature type="compositionally biased region" description="Polar residues" evidence="1">
    <location>
        <begin position="419"/>
        <end position="430"/>
    </location>
</feature>
<feature type="compositionally biased region" description="Polar residues" evidence="1">
    <location>
        <begin position="228"/>
        <end position="238"/>
    </location>
</feature>
<feature type="compositionally biased region" description="Polar residues" evidence="1">
    <location>
        <begin position="151"/>
        <end position="181"/>
    </location>
</feature>
<evidence type="ECO:0000313" key="3">
    <source>
        <dbReference type="Proteomes" id="UP001302321"/>
    </source>
</evidence>
<dbReference type="EMBL" id="MU866107">
    <property type="protein sequence ID" value="KAK4179959.1"/>
    <property type="molecule type" value="Genomic_DNA"/>
</dbReference>
<evidence type="ECO:0000256" key="1">
    <source>
        <dbReference type="SAM" id="MobiDB-lite"/>
    </source>
</evidence>
<feature type="region of interest" description="Disordered" evidence="1">
    <location>
        <begin position="151"/>
        <end position="238"/>
    </location>
</feature>
<reference evidence="2" key="2">
    <citation type="submission" date="2023-05" db="EMBL/GenBank/DDBJ databases">
        <authorList>
            <consortium name="Lawrence Berkeley National Laboratory"/>
            <person name="Steindorff A."/>
            <person name="Hensen N."/>
            <person name="Bonometti L."/>
            <person name="Westerberg I."/>
            <person name="Brannstrom I.O."/>
            <person name="Guillou S."/>
            <person name="Cros-Aarteil S."/>
            <person name="Calhoun S."/>
            <person name="Haridas S."/>
            <person name="Kuo A."/>
            <person name="Mondo S."/>
            <person name="Pangilinan J."/>
            <person name="Riley R."/>
            <person name="Labutti K."/>
            <person name="Andreopoulos B."/>
            <person name="Lipzen A."/>
            <person name="Chen C."/>
            <person name="Yanf M."/>
            <person name="Daum C."/>
            <person name="Ng V."/>
            <person name="Clum A."/>
            <person name="Ohm R."/>
            <person name="Martin F."/>
            <person name="Silar P."/>
            <person name="Natvig D."/>
            <person name="Lalanne C."/>
            <person name="Gautier V."/>
            <person name="Ament-Velasquez S.L."/>
            <person name="Kruys A."/>
            <person name="Hutchinson M.I."/>
            <person name="Powell A.J."/>
            <person name="Barry K."/>
            <person name="Miller A.N."/>
            <person name="Grigoriev I.V."/>
            <person name="Debuchy R."/>
            <person name="Gladieux P."/>
            <person name="Thoren M.H."/>
            <person name="Johannesson H."/>
        </authorList>
    </citation>
    <scope>NUCLEOTIDE SEQUENCE</scope>
    <source>
        <strain evidence="2">CBS 892.96</strain>
    </source>
</reference>
<reference evidence="2" key="1">
    <citation type="journal article" date="2023" name="Mol. Phylogenet. Evol.">
        <title>Genome-scale phylogeny and comparative genomics of the fungal order Sordariales.</title>
        <authorList>
            <person name="Hensen N."/>
            <person name="Bonometti L."/>
            <person name="Westerberg I."/>
            <person name="Brannstrom I.O."/>
            <person name="Guillou S."/>
            <person name="Cros-Aarteil S."/>
            <person name="Calhoun S."/>
            <person name="Haridas S."/>
            <person name="Kuo A."/>
            <person name="Mondo S."/>
            <person name="Pangilinan J."/>
            <person name="Riley R."/>
            <person name="LaButti K."/>
            <person name="Andreopoulos B."/>
            <person name="Lipzen A."/>
            <person name="Chen C."/>
            <person name="Yan M."/>
            <person name="Daum C."/>
            <person name="Ng V."/>
            <person name="Clum A."/>
            <person name="Steindorff A."/>
            <person name="Ohm R.A."/>
            <person name="Martin F."/>
            <person name="Silar P."/>
            <person name="Natvig D.O."/>
            <person name="Lalanne C."/>
            <person name="Gautier V."/>
            <person name="Ament-Velasquez S.L."/>
            <person name="Kruys A."/>
            <person name="Hutchinson M.I."/>
            <person name="Powell A.J."/>
            <person name="Barry K."/>
            <person name="Miller A.N."/>
            <person name="Grigoriev I.V."/>
            <person name="Debuchy R."/>
            <person name="Gladieux P."/>
            <person name="Hiltunen Thoren M."/>
            <person name="Johannesson H."/>
        </authorList>
    </citation>
    <scope>NUCLEOTIDE SEQUENCE</scope>
    <source>
        <strain evidence="2">CBS 892.96</strain>
    </source>
</reference>